<comment type="caution">
    <text evidence="1">The sequence shown here is derived from an EMBL/GenBank/DDBJ whole genome shotgun (WGS) entry which is preliminary data.</text>
</comment>
<gene>
    <name evidence="1" type="ORF">DFR46_0900</name>
</gene>
<dbReference type="SUPFAM" id="SSF51905">
    <property type="entry name" value="FAD/NAD(P)-binding domain"/>
    <property type="match status" value="1"/>
</dbReference>
<proteinExistence type="predicted"/>
<dbReference type="AlphaFoldDB" id="A0A3D9FEA3"/>
<dbReference type="InterPro" id="IPR006905">
    <property type="entry name" value="Flavin_halogenase"/>
</dbReference>
<reference evidence="1 2" key="1">
    <citation type="submission" date="2018-07" db="EMBL/GenBank/DDBJ databases">
        <title>Genomic Encyclopedia of Type Strains, Phase IV (KMG-IV): sequencing the most valuable type-strain genomes for metagenomic binning, comparative biology and taxonomic classification.</title>
        <authorList>
            <person name="Goeker M."/>
        </authorList>
    </citation>
    <scope>NUCLEOTIDE SEQUENCE [LARGE SCALE GENOMIC DNA]</scope>
    <source>
        <strain evidence="1 2">DSM 26725</strain>
    </source>
</reference>
<dbReference type="GO" id="GO:0004497">
    <property type="term" value="F:monooxygenase activity"/>
    <property type="evidence" value="ECO:0007669"/>
    <property type="project" value="InterPro"/>
</dbReference>
<accession>A0A3D9FEA3</accession>
<evidence type="ECO:0000313" key="2">
    <source>
        <dbReference type="Proteomes" id="UP000256310"/>
    </source>
</evidence>
<sequence>MSGEKGPLTSIAVFGQGDALWPVATLLEKALPEYIALILVEDESATIPSGAATLACDNPFFELAGLEARELVTGGNATLGLGTDCLGWQGEGSRFFVAPSGTLPAINDIALHHIMLRAAMMHEGPERLAHLFQPLRFAARVALAGKFADRSDDPGSPLRMLGPTVQFDRADLGVQLKTRFPKGSAEILAGKPVDAAMKPDGDILSIGLDDGREIAADLFVDVSGAISLLERNGEQPLAHSLADILPFDWAIRSVDASNPPVGHLHTVARAKPGGLVIETPLRDGVACEMLFSSAEIEAEGASFPFEPRYCETPWTANLVRLGSAAAQLGPCLSADTMLLLEQARHLTRALPASRAMEIEATEFNRNQLGSARQICDFLALPFVLNGRKEPLWASIREARRPEQLQIRLEQFLSRGRFVEFDHELFEQQSWIETMIGFGATPERYDPRTAYLDMKRLPPILRKMIDDFDRAIEEMPDHADYMRGLRADVRKSQ</sequence>
<dbReference type="Proteomes" id="UP000256310">
    <property type="component" value="Unassembled WGS sequence"/>
</dbReference>
<dbReference type="Pfam" id="PF04820">
    <property type="entry name" value="Trp_halogenase"/>
    <property type="match status" value="1"/>
</dbReference>
<name>A0A3D9FEA3_9SPHN</name>
<dbReference type="EMBL" id="QRDP01000004">
    <property type="protein sequence ID" value="RED15892.1"/>
    <property type="molecule type" value="Genomic_DNA"/>
</dbReference>
<dbReference type="OrthoDB" id="462203at2"/>
<organism evidence="1 2">
    <name type="scientific">Parasphingopyxis lamellibrachiae</name>
    <dbReference type="NCBI Taxonomy" id="680125"/>
    <lineage>
        <taxon>Bacteria</taxon>
        <taxon>Pseudomonadati</taxon>
        <taxon>Pseudomonadota</taxon>
        <taxon>Alphaproteobacteria</taxon>
        <taxon>Sphingomonadales</taxon>
        <taxon>Sphingomonadaceae</taxon>
        <taxon>Parasphingopyxis</taxon>
    </lineage>
</organism>
<protein>
    <submittedName>
        <fullName evidence="1">Tryptophan halogenase</fullName>
    </submittedName>
</protein>
<keyword evidence="2" id="KW-1185">Reference proteome</keyword>
<evidence type="ECO:0000313" key="1">
    <source>
        <dbReference type="EMBL" id="RED15892.1"/>
    </source>
</evidence>
<dbReference type="InterPro" id="IPR036188">
    <property type="entry name" value="FAD/NAD-bd_sf"/>
</dbReference>
<dbReference type="Gene3D" id="3.50.50.60">
    <property type="entry name" value="FAD/NAD(P)-binding domain"/>
    <property type="match status" value="1"/>
</dbReference>